<dbReference type="Pfam" id="PF00171">
    <property type="entry name" value="Aldedh"/>
    <property type="match status" value="1"/>
</dbReference>
<keyword evidence="7" id="KW-1185">Reference proteome</keyword>
<proteinExistence type="inferred from homology"/>
<dbReference type="Gene3D" id="3.40.309.10">
    <property type="entry name" value="Aldehyde Dehydrogenase, Chain A, domain 2"/>
    <property type="match status" value="1"/>
</dbReference>
<evidence type="ECO:0000256" key="4">
    <source>
        <dbReference type="ARBA" id="ARBA00049194"/>
    </source>
</evidence>
<sequence length="498" mass="53417">MAQAILSGFQGKPINVHKGLFINNQFVSATNNHTLDTTNPANAQRLTDVSAAQKEDVNWAVEASEAAFREWRPTPPQTRVRLLSKLADLIERDAVDLASLESIDAGILYGESLQFNVPQAVDTLRYFAGWADKGAGQSLHIPDGLAYTQHEPLGICAAIVPWNAPLMITIWKLAPAIATGNVLIIKTPELTPLYGQKLAALILEAGFPPGVINILCGEGKVAGQAISEHPKIRKVAFTGSTLVGRQILRAAAETNLKRVTLELGGKGPSIVFPDADLENALFWTALGITANNGQICAAGSRIYVHDSIYERFLEEFKVRMSKTAHGDPLLATTNKGPVASVGQHQKILGYVKKAKEAGSRLLCGGEDLDGNFVSNTAFADVNEDDVIMKEEIFGPIAAIAKFKTESEVITKANNSEYGLSAAIFTDNISRAHRVASAIETGQVTVNCWGNLHSNTPFGGMKQSGFGRDLGKEALDGWTNSKTVSIHLLPVANGECAKL</sequence>
<comment type="similarity">
    <text evidence="1">Belongs to the aldehyde dehydrogenase family.</text>
</comment>
<dbReference type="FunFam" id="3.40.605.10:FF:000026">
    <property type="entry name" value="Aldehyde dehydrogenase, putative"/>
    <property type="match status" value="1"/>
</dbReference>
<dbReference type="OrthoDB" id="310895at2759"/>
<dbReference type="InterPro" id="IPR016163">
    <property type="entry name" value="Ald_DH_C"/>
</dbReference>
<dbReference type="PANTHER" id="PTHR11699">
    <property type="entry name" value="ALDEHYDE DEHYDROGENASE-RELATED"/>
    <property type="match status" value="1"/>
</dbReference>
<dbReference type="InterPro" id="IPR015590">
    <property type="entry name" value="Aldehyde_DH_dom"/>
</dbReference>
<dbReference type="RefSeq" id="XP_040635963.1">
    <property type="nucleotide sequence ID" value="XM_040782768.1"/>
</dbReference>
<organism evidence="6 7">
    <name type="scientific">Aspergillus ruber (strain CBS 135680)</name>
    <dbReference type="NCBI Taxonomy" id="1388766"/>
    <lineage>
        <taxon>Eukaryota</taxon>
        <taxon>Fungi</taxon>
        <taxon>Dikarya</taxon>
        <taxon>Ascomycota</taxon>
        <taxon>Pezizomycotina</taxon>
        <taxon>Eurotiomycetes</taxon>
        <taxon>Eurotiomycetidae</taxon>
        <taxon>Eurotiales</taxon>
        <taxon>Aspergillaceae</taxon>
        <taxon>Aspergillus</taxon>
        <taxon>Aspergillus subgen. Aspergillus</taxon>
    </lineage>
</organism>
<keyword evidence="2" id="KW-0560">Oxidoreductase</keyword>
<dbReference type="GeneID" id="63697892"/>
<dbReference type="SUPFAM" id="SSF53720">
    <property type="entry name" value="ALDH-like"/>
    <property type="match status" value="1"/>
</dbReference>
<dbReference type="HOGENOM" id="CLU_005391_0_1_1"/>
<dbReference type="STRING" id="1388766.A0A017S7W4"/>
<dbReference type="EMBL" id="KK088438">
    <property type="protein sequence ID" value="EYE92275.1"/>
    <property type="molecule type" value="Genomic_DNA"/>
</dbReference>
<dbReference type="AlphaFoldDB" id="A0A017S7W4"/>
<feature type="domain" description="Aldehyde dehydrogenase" evidence="5">
    <location>
        <begin position="27"/>
        <end position="483"/>
    </location>
</feature>
<reference evidence="7" key="1">
    <citation type="journal article" date="2014" name="Nat. Commun.">
        <title>Genomic adaptations of the halophilic Dead Sea filamentous fungus Eurotium rubrum.</title>
        <authorList>
            <person name="Kis-Papo T."/>
            <person name="Weig A.R."/>
            <person name="Riley R."/>
            <person name="Persoh D."/>
            <person name="Salamov A."/>
            <person name="Sun H."/>
            <person name="Lipzen A."/>
            <person name="Wasser S.P."/>
            <person name="Rambold G."/>
            <person name="Grigoriev I.V."/>
            <person name="Nevo E."/>
        </authorList>
    </citation>
    <scope>NUCLEOTIDE SEQUENCE [LARGE SCALE GENOMIC DNA]</scope>
    <source>
        <strain evidence="7">CBS 135680</strain>
    </source>
</reference>
<dbReference type="GO" id="GO:0046394">
    <property type="term" value="P:carboxylic acid biosynthetic process"/>
    <property type="evidence" value="ECO:0007669"/>
    <property type="project" value="UniProtKB-ARBA"/>
</dbReference>
<evidence type="ECO:0000256" key="3">
    <source>
        <dbReference type="ARBA" id="ARBA00024226"/>
    </source>
</evidence>
<evidence type="ECO:0000256" key="2">
    <source>
        <dbReference type="ARBA" id="ARBA00023002"/>
    </source>
</evidence>
<evidence type="ECO:0000313" key="7">
    <source>
        <dbReference type="Proteomes" id="UP000019804"/>
    </source>
</evidence>
<accession>A0A017S7W4</accession>
<dbReference type="Proteomes" id="UP000019804">
    <property type="component" value="Unassembled WGS sequence"/>
</dbReference>
<dbReference type="GO" id="GO:0004029">
    <property type="term" value="F:aldehyde dehydrogenase (NAD+) activity"/>
    <property type="evidence" value="ECO:0007669"/>
    <property type="project" value="UniProtKB-EC"/>
</dbReference>
<dbReference type="EC" id="1.2.1.3" evidence="3"/>
<dbReference type="InterPro" id="IPR016161">
    <property type="entry name" value="Ald_DH/histidinol_DH"/>
</dbReference>
<evidence type="ECO:0000259" key="5">
    <source>
        <dbReference type="Pfam" id="PF00171"/>
    </source>
</evidence>
<dbReference type="Gene3D" id="3.40.605.10">
    <property type="entry name" value="Aldehyde Dehydrogenase, Chain A, domain 1"/>
    <property type="match status" value="1"/>
</dbReference>
<protein>
    <recommendedName>
        <fullName evidence="3">aldehyde dehydrogenase (NAD(+))</fullName>
        <ecNumber evidence="3">1.2.1.3</ecNumber>
    </recommendedName>
</protein>
<dbReference type="FunFam" id="3.40.309.10:FF:000012">
    <property type="entry name" value="Betaine aldehyde dehydrogenase"/>
    <property type="match status" value="1"/>
</dbReference>
<dbReference type="FunFam" id="3.40.605.10:FF:000050">
    <property type="entry name" value="Aldehyde dehydrogenase, mitochondrial"/>
    <property type="match status" value="1"/>
</dbReference>
<evidence type="ECO:0000313" key="6">
    <source>
        <dbReference type="EMBL" id="EYE92275.1"/>
    </source>
</evidence>
<gene>
    <name evidence="6" type="ORF">EURHEDRAFT_415700</name>
</gene>
<evidence type="ECO:0000256" key="1">
    <source>
        <dbReference type="ARBA" id="ARBA00009986"/>
    </source>
</evidence>
<comment type="catalytic activity">
    <reaction evidence="4">
        <text>an aldehyde + NAD(+) + H2O = a carboxylate + NADH + 2 H(+)</text>
        <dbReference type="Rhea" id="RHEA:16185"/>
        <dbReference type="ChEBI" id="CHEBI:15377"/>
        <dbReference type="ChEBI" id="CHEBI:15378"/>
        <dbReference type="ChEBI" id="CHEBI:17478"/>
        <dbReference type="ChEBI" id="CHEBI:29067"/>
        <dbReference type="ChEBI" id="CHEBI:57540"/>
        <dbReference type="ChEBI" id="CHEBI:57945"/>
        <dbReference type="EC" id="1.2.1.3"/>
    </reaction>
</comment>
<dbReference type="InterPro" id="IPR016162">
    <property type="entry name" value="Ald_DH_N"/>
</dbReference>
<name>A0A017S7W4_ASPRC</name>